<sequence>MIVTIFGATGGIGRLVVERALEQGHEVRAYVRNPGKVTINHERLTVIDGQLNDYPNVRKAIEGSQAVIDAIGVPVQRHYDSADALNGARAIILAMQETGVRRLVAWSTPTVRKPTDKRAFGLVAGRWVIRTFFKQTAAELHAIVDAIEKSGLDWTVVRFGPLGDSPDDRELRAGDGDGYSPEKVARSQIAGFMVRELSENRWVRQLPIVHNDN</sequence>
<dbReference type="SUPFAM" id="SSF51735">
    <property type="entry name" value="NAD(P)-binding Rossmann-fold domains"/>
    <property type="match status" value="1"/>
</dbReference>
<name>A0A285H713_9ACTN</name>
<dbReference type="PANTHER" id="PTHR15020:SF50">
    <property type="entry name" value="UPF0659 PROTEIN YMR090W"/>
    <property type="match status" value="1"/>
</dbReference>
<accession>A0A285H713</accession>
<protein>
    <submittedName>
        <fullName evidence="2">NAD(P)H-binding</fullName>
    </submittedName>
</protein>
<dbReference type="InterPro" id="IPR016040">
    <property type="entry name" value="NAD(P)-bd_dom"/>
</dbReference>
<dbReference type="InterPro" id="IPR036291">
    <property type="entry name" value="NAD(P)-bd_dom_sf"/>
</dbReference>
<dbReference type="EMBL" id="OBDY01000003">
    <property type="protein sequence ID" value="SNY31404.1"/>
    <property type="molecule type" value="Genomic_DNA"/>
</dbReference>
<dbReference type="AlphaFoldDB" id="A0A285H713"/>
<dbReference type="Proteomes" id="UP000219612">
    <property type="component" value="Unassembled WGS sequence"/>
</dbReference>
<organism evidence="2 3">
    <name type="scientific">Paractinoplanes atraurantiacus</name>
    <dbReference type="NCBI Taxonomy" id="1036182"/>
    <lineage>
        <taxon>Bacteria</taxon>
        <taxon>Bacillati</taxon>
        <taxon>Actinomycetota</taxon>
        <taxon>Actinomycetes</taxon>
        <taxon>Micromonosporales</taxon>
        <taxon>Micromonosporaceae</taxon>
        <taxon>Paractinoplanes</taxon>
    </lineage>
</organism>
<dbReference type="PANTHER" id="PTHR15020">
    <property type="entry name" value="FLAVIN REDUCTASE-RELATED"/>
    <property type="match status" value="1"/>
</dbReference>
<reference evidence="2 3" key="1">
    <citation type="submission" date="2017-09" db="EMBL/GenBank/DDBJ databases">
        <authorList>
            <person name="Ehlers B."/>
            <person name="Leendertz F.H."/>
        </authorList>
    </citation>
    <scope>NUCLEOTIDE SEQUENCE [LARGE SCALE GENOMIC DNA]</scope>
    <source>
        <strain evidence="2 3">CGMCC 4.6857</strain>
    </source>
</reference>
<feature type="domain" description="NAD(P)-binding" evidence="1">
    <location>
        <begin position="7"/>
        <end position="199"/>
    </location>
</feature>
<keyword evidence="3" id="KW-1185">Reference proteome</keyword>
<gene>
    <name evidence="2" type="ORF">SAMN05421748_103552</name>
</gene>
<proteinExistence type="predicted"/>
<dbReference type="Gene3D" id="3.40.50.720">
    <property type="entry name" value="NAD(P)-binding Rossmann-like Domain"/>
    <property type="match status" value="1"/>
</dbReference>
<evidence type="ECO:0000313" key="2">
    <source>
        <dbReference type="EMBL" id="SNY31404.1"/>
    </source>
</evidence>
<dbReference type="Pfam" id="PF13460">
    <property type="entry name" value="NAD_binding_10"/>
    <property type="match status" value="1"/>
</dbReference>
<dbReference type="RefSeq" id="WP_097319850.1">
    <property type="nucleotide sequence ID" value="NZ_OBDY01000003.1"/>
</dbReference>
<evidence type="ECO:0000259" key="1">
    <source>
        <dbReference type="Pfam" id="PF13460"/>
    </source>
</evidence>
<dbReference type="OrthoDB" id="4115876at2"/>
<evidence type="ECO:0000313" key="3">
    <source>
        <dbReference type="Proteomes" id="UP000219612"/>
    </source>
</evidence>